<evidence type="ECO:0000256" key="1">
    <source>
        <dbReference type="SAM" id="Phobius"/>
    </source>
</evidence>
<organism evidence="2">
    <name type="scientific">Populus alba</name>
    <name type="common">White poplar</name>
    <dbReference type="NCBI Taxonomy" id="43335"/>
    <lineage>
        <taxon>Eukaryota</taxon>
        <taxon>Viridiplantae</taxon>
        <taxon>Streptophyta</taxon>
        <taxon>Embryophyta</taxon>
        <taxon>Tracheophyta</taxon>
        <taxon>Spermatophyta</taxon>
        <taxon>Magnoliopsida</taxon>
        <taxon>eudicotyledons</taxon>
        <taxon>Gunneridae</taxon>
        <taxon>Pentapetalae</taxon>
        <taxon>rosids</taxon>
        <taxon>fabids</taxon>
        <taxon>Malpighiales</taxon>
        <taxon>Salicaceae</taxon>
        <taxon>Saliceae</taxon>
        <taxon>Populus</taxon>
    </lineage>
</organism>
<keyword evidence="1" id="KW-0472">Membrane</keyword>
<reference evidence="2" key="1">
    <citation type="submission" date="2018-10" db="EMBL/GenBank/DDBJ databases">
        <title>Population genomic analysis revealed the cold adaptation of white poplar.</title>
        <authorList>
            <person name="Liu Y.-J."/>
        </authorList>
    </citation>
    <scope>NUCLEOTIDE SEQUENCE [LARGE SCALE GENOMIC DNA]</scope>
    <source>
        <strain evidence="2">PAL-ZL1</strain>
    </source>
</reference>
<feature type="transmembrane region" description="Helical" evidence="1">
    <location>
        <begin position="164"/>
        <end position="190"/>
    </location>
</feature>
<keyword evidence="1" id="KW-1133">Transmembrane helix</keyword>
<name>A0A4U5PWR4_POPAL</name>
<evidence type="ECO:0008006" key="3">
    <source>
        <dbReference type="Google" id="ProtNLM"/>
    </source>
</evidence>
<dbReference type="EMBL" id="RCHU01000588">
    <property type="protein sequence ID" value="TKS00827.1"/>
    <property type="molecule type" value="Genomic_DNA"/>
</dbReference>
<dbReference type="STRING" id="43335.A0A4U5PWR4"/>
<protein>
    <recommendedName>
        <fullName evidence="3">DUF1118 domain-containing protein</fullName>
    </recommendedName>
</protein>
<accession>A0A4U5PWR4</accession>
<gene>
    <name evidence="2" type="ORF">D5086_0000178720</name>
</gene>
<dbReference type="AlphaFoldDB" id="A0A4U5PWR4"/>
<proteinExistence type="predicted"/>
<feature type="transmembrane region" description="Helical" evidence="1">
    <location>
        <begin position="139"/>
        <end position="158"/>
    </location>
</feature>
<evidence type="ECO:0000313" key="2">
    <source>
        <dbReference type="EMBL" id="TKS00827.1"/>
    </source>
</evidence>
<comment type="caution">
    <text evidence="2">The sequence shown here is derived from an EMBL/GenBank/DDBJ whole genome shotgun (WGS) entry which is preliminary data.</text>
</comment>
<dbReference type="InterPro" id="IPR009500">
    <property type="entry name" value="DUF1118"/>
</dbReference>
<keyword evidence="1" id="KW-0812">Transmembrane</keyword>
<sequence>MAVTAPPLSPAAYLRGLNRPHFNTSKSRFALQSPAKQQALTIVAMAPKKKVNKFDESWKKQWYGAGIFYEGSEEVEFDVFKKLEKRKVLSNVEKAGLLSKAEELGFTLSSIEKLGVFSKAEELGLLSLLEKTASFSPSTLASAALPIMVAAVVAIVVIPDDSAGLVAVQAVLAGALGVGAAGLLVGSVVLDSLQEAD</sequence>
<dbReference type="Pfam" id="PF06549">
    <property type="entry name" value="DUF1118"/>
    <property type="match status" value="1"/>
</dbReference>